<name>A0A1Y1JSG6_PLAGO</name>
<dbReference type="GeneID" id="39744925"/>
<comment type="caution">
    <text evidence="2">The sequence shown here is derived from an EMBL/GenBank/DDBJ whole genome shotgun (WGS) entry which is preliminary data.</text>
</comment>
<dbReference type="RefSeq" id="XP_028546706.1">
    <property type="nucleotide sequence ID" value="XM_028690905.1"/>
</dbReference>
<gene>
    <name evidence="2" type="ORF">PGO_001180</name>
</gene>
<keyword evidence="1" id="KW-0472">Membrane</keyword>
<evidence type="ECO:0000313" key="2">
    <source>
        <dbReference type="EMBL" id="GAW84117.1"/>
    </source>
</evidence>
<keyword evidence="1" id="KW-1133">Transmembrane helix</keyword>
<keyword evidence="1" id="KW-0812">Transmembrane</keyword>
<keyword evidence="3" id="KW-1185">Reference proteome</keyword>
<reference evidence="3" key="1">
    <citation type="submission" date="2017-04" db="EMBL/GenBank/DDBJ databases">
        <title>Plasmodium gonderi genome.</title>
        <authorList>
            <person name="Arisue N."/>
            <person name="Honma H."/>
            <person name="Kawai S."/>
            <person name="Tougan T."/>
            <person name="Tanabe K."/>
            <person name="Horii T."/>
        </authorList>
    </citation>
    <scope>NUCLEOTIDE SEQUENCE [LARGE SCALE GENOMIC DNA]</scope>
    <source>
        <strain evidence="3">ATCC 30045</strain>
    </source>
</reference>
<organism evidence="2 3">
    <name type="scientific">Plasmodium gonderi</name>
    <dbReference type="NCBI Taxonomy" id="77519"/>
    <lineage>
        <taxon>Eukaryota</taxon>
        <taxon>Sar</taxon>
        <taxon>Alveolata</taxon>
        <taxon>Apicomplexa</taxon>
        <taxon>Aconoidasida</taxon>
        <taxon>Haemosporida</taxon>
        <taxon>Plasmodiidae</taxon>
        <taxon>Plasmodium</taxon>
        <taxon>Plasmodium (Plasmodium)</taxon>
    </lineage>
</organism>
<dbReference type="AlphaFoldDB" id="A0A1Y1JSG6"/>
<protein>
    <submittedName>
        <fullName evidence="2">Variable surface protein</fullName>
    </submittedName>
</protein>
<evidence type="ECO:0000313" key="3">
    <source>
        <dbReference type="Proteomes" id="UP000195521"/>
    </source>
</evidence>
<evidence type="ECO:0000256" key="1">
    <source>
        <dbReference type="SAM" id="Phobius"/>
    </source>
</evidence>
<dbReference type="EMBL" id="BDQF01000120">
    <property type="protein sequence ID" value="GAW84117.1"/>
    <property type="molecule type" value="Genomic_DNA"/>
</dbReference>
<dbReference type="Proteomes" id="UP000195521">
    <property type="component" value="Unassembled WGS sequence"/>
</dbReference>
<accession>A0A1Y1JSG6</accession>
<sequence>MEGIDYHLVEKFPECNAIMENYITTSTTNYVPCSYGYFKARNSLENKFKEYKCNAAMSFISKMNELTPQETREAYCFYLFYWLYNEFKTNHINDDINSIYKALFDYGNSGKNICNIYKYSISDNDIPYLNDLYYMNTNLYYVKNHNFPYDKKKCDCMNECSDKYETNLKKCESNNENSFCRALDDIKNKYNNLQHLTDDCTNIKCKTLPCVKIQKIKIISTRTSKSKTTIILTILILMIPLILFIIYKFLPYNSYLHREIKRIISKCRGLKKEWSKSENPEIYNNIYWNSNYNVLYSSHYIDD</sequence>
<feature type="transmembrane region" description="Helical" evidence="1">
    <location>
        <begin position="230"/>
        <end position="250"/>
    </location>
</feature>
<dbReference type="OrthoDB" id="388362at2759"/>
<proteinExistence type="predicted"/>